<protein>
    <submittedName>
        <fullName evidence="1">Uncharacterized protein</fullName>
    </submittedName>
</protein>
<name>A0A9J5WN04_SOLCO</name>
<comment type="caution">
    <text evidence="1">The sequence shown here is derived from an EMBL/GenBank/DDBJ whole genome shotgun (WGS) entry which is preliminary data.</text>
</comment>
<sequence length="100" mass="11701">MSEAVSYQMPYSLRRLFATLLVYCNPGNPKDLWKKFEDSMSEDFKKISTISKTNIQQSVLNHINEVLLSMGYNINEFKDIFGNKYNSLSRRYTSTKQIKC</sequence>
<reference evidence="1 2" key="1">
    <citation type="submission" date="2020-09" db="EMBL/GenBank/DDBJ databases">
        <title>De no assembly of potato wild relative species, Solanum commersonii.</title>
        <authorList>
            <person name="Cho K."/>
        </authorList>
    </citation>
    <scope>NUCLEOTIDE SEQUENCE [LARGE SCALE GENOMIC DNA]</scope>
    <source>
        <strain evidence="1">LZ3.2</strain>
        <tissue evidence="1">Leaf</tissue>
    </source>
</reference>
<proteinExistence type="predicted"/>
<accession>A0A9J5WN04</accession>
<keyword evidence="2" id="KW-1185">Reference proteome</keyword>
<evidence type="ECO:0000313" key="1">
    <source>
        <dbReference type="EMBL" id="KAG5576922.1"/>
    </source>
</evidence>
<gene>
    <name evidence="1" type="ORF">H5410_057056</name>
</gene>
<evidence type="ECO:0000313" key="2">
    <source>
        <dbReference type="Proteomes" id="UP000824120"/>
    </source>
</evidence>
<dbReference type="EMBL" id="JACXVP010000011">
    <property type="protein sequence ID" value="KAG5576922.1"/>
    <property type="molecule type" value="Genomic_DNA"/>
</dbReference>
<organism evidence="1 2">
    <name type="scientific">Solanum commersonii</name>
    <name type="common">Commerson's wild potato</name>
    <name type="synonym">Commerson's nightshade</name>
    <dbReference type="NCBI Taxonomy" id="4109"/>
    <lineage>
        <taxon>Eukaryota</taxon>
        <taxon>Viridiplantae</taxon>
        <taxon>Streptophyta</taxon>
        <taxon>Embryophyta</taxon>
        <taxon>Tracheophyta</taxon>
        <taxon>Spermatophyta</taxon>
        <taxon>Magnoliopsida</taxon>
        <taxon>eudicotyledons</taxon>
        <taxon>Gunneridae</taxon>
        <taxon>Pentapetalae</taxon>
        <taxon>asterids</taxon>
        <taxon>lamiids</taxon>
        <taxon>Solanales</taxon>
        <taxon>Solanaceae</taxon>
        <taxon>Solanoideae</taxon>
        <taxon>Solaneae</taxon>
        <taxon>Solanum</taxon>
    </lineage>
</organism>
<dbReference type="AlphaFoldDB" id="A0A9J5WN04"/>
<dbReference type="Proteomes" id="UP000824120">
    <property type="component" value="Chromosome 11"/>
</dbReference>
<dbReference type="OrthoDB" id="1935456at2759"/>